<feature type="transmembrane region" description="Helical" evidence="2">
    <location>
        <begin position="45"/>
        <end position="67"/>
    </location>
</feature>
<keyword evidence="4" id="KW-1185">Reference proteome</keyword>
<keyword evidence="2" id="KW-1133">Transmembrane helix</keyword>
<organism evidence="3 4">
    <name type="scientific">Halobacillus karajensis</name>
    <dbReference type="NCBI Taxonomy" id="195088"/>
    <lineage>
        <taxon>Bacteria</taxon>
        <taxon>Bacillati</taxon>
        <taxon>Bacillota</taxon>
        <taxon>Bacilli</taxon>
        <taxon>Bacillales</taxon>
        <taxon>Bacillaceae</taxon>
        <taxon>Halobacillus</taxon>
    </lineage>
</organism>
<dbReference type="AlphaFoldDB" id="A0A024P2T5"/>
<sequence>MKRKDKELEQLMKRLPSVEDRQSKEDLYQKISARVNKQKRKKAPWVLPGLATMAVVLVLAVFIPVFLNDNQLLTVDESSKDTHENKEFSTSSSEDHSSDQTFQSKEADRAEIEEAKPHRSKQKEEQPAIEGNEEETEEQESGSAPLANDSELDSMITMSSNNGFEIMAYPGRNAEVVLPLSINKEASKIDLDKYGLADRMTTSLQYEINEQKAEAVVIFPNDFQVNGSASTQTIVESIRWELENVAPQLERILIRKENGNPVVLGNYGEMTELPVIEQGEYIFMLYQFEDLSERLLVPIAIDTPLTFQEALKNMKEKGNGLFVKPPVPEHVQFTTIQSKEGLVTIELHHKSWASEQQVLTMIEAILATGAQFGFKEIQFKGLNVSEFSTYNLKEPIPVPERINPIVEE</sequence>
<proteinExistence type="predicted"/>
<evidence type="ECO:0000313" key="3">
    <source>
        <dbReference type="EMBL" id="CDQ21922.1"/>
    </source>
</evidence>
<accession>A0A024P2T5</accession>
<keyword evidence="2" id="KW-0472">Membrane</keyword>
<feature type="compositionally biased region" description="Basic and acidic residues" evidence="1">
    <location>
        <begin position="78"/>
        <end position="98"/>
    </location>
</feature>
<feature type="compositionally biased region" description="Basic and acidic residues" evidence="1">
    <location>
        <begin position="105"/>
        <end position="126"/>
    </location>
</feature>
<reference evidence="4" key="1">
    <citation type="submission" date="2014-03" db="EMBL/GenBank/DDBJ databases">
        <authorList>
            <person name="Urmite Genomes U."/>
        </authorList>
    </citation>
    <scope>NUCLEOTIDE SEQUENCE [LARGE SCALE GENOMIC DNA]</scope>
    <source>
        <strain evidence="4">HD-03</strain>
    </source>
</reference>
<evidence type="ECO:0000256" key="2">
    <source>
        <dbReference type="SAM" id="Phobius"/>
    </source>
</evidence>
<feature type="region of interest" description="Disordered" evidence="1">
    <location>
        <begin position="78"/>
        <end position="151"/>
    </location>
</feature>
<gene>
    <name evidence="3" type="primary">rsiX</name>
    <name evidence="3" type="ORF">BN983_00118</name>
</gene>
<dbReference type="OrthoDB" id="2965336at2"/>
<evidence type="ECO:0000313" key="4">
    <source>
        <dbReference type="Proteomes" id="UP000028868"/>
    </source>
</evidence>
<evidence type="ECO:0000256" key="1">
    <source>
        <dbReference type="SAM" id="MobiDB-lite"/>
    </source>
</evidence>
<keyword evidence="2" id="KW-0812">Transmembrane</keyword>
<dbReference type="EMBL" id="CCDI010000001">
    <property type="protein sequence ID" value="CDQ21922.1"/>
    <property type="molecule type" value="Genomic_DNA"/>
</dbReference>
<reference evidence="3 4" key="2">
    <citation type="submission" date="2014-05" db="EMBL/GenBank/DDBJ databases">
        <title>Draft genome sequence of Halobacillus karajensis HK-03.</title>
        <authorList>
            <person name="Khelaifia S."/>
            <person name="Croce O."/>
            <person name="Lagier J.C."/>
            <person name="Raoult D."/>
        </authorList>
    </citation>
    <scope>NUCLEOTIDE SEQUENCE [LARGE SCALE GENOMIC DNA]</scope>
    <source>
        <strain evidence="3 4">HD-03</strain>
    </source>
</reference>
<dbReference type="RefSeq" id="WP_035504837.1">
    <property type="nucleotide sequence ID" value="NZ_CCDH010000002.1"/>
</dbReference>
<name>A0A024P2T5_9BACI</name>
<protein>
    <submittedName>
        <fullName evidence="3">Sigma-X negative effector</fullName>
    </submittedName>
</protein>
<feature type="compositionally biased region" description="Acidic residues" evidence="1">
    <location>
        <begin position="131"/>
        <end position="140"/>
    </location>
</feature>
<dbReference type="Proteomes" id="UP000028868">
    <property type="component" value="Unassembled WGS sequence"/>
</dbReference>
<comment type="caution">
    <text evidence="3">The sequence shown here is derived from an EMBL/GenBank/DDBJ whole genome shotgun (WGS) entry which is preliminary data.</text>
</comment>